<dbReference type="SUPFAM" id="SSF51905">
    <property type="entry name" value="FAD/NAD(P)-binding domain"/>
    <property type="match status" value="2"/>
</dbReference>
<name>A0A268NVB2_SHOCL</name>
<keyword evidence="9" id="KW-0560">Oxidoreductase</keyword>
<dbReference type="PANTHER" id="PTHR42802">
    <property type="entry name" value="MONOOXYGENASE"/>
    <property type="match status" value="1"/>
</dbReference>
<comment type="caution">
    <text evidence="15">The sequence shown here is derived from an EMBL/GenBank/DDBJ whole genome shotgun (WGS) entry which is preliminary data.</text>
</comment>
<keyword evidence="7" id="KW-0274">FAD</keyword>
<evidence type="ECO:0000313" key="15">
    <source>
        <dbReference type="EMBL" id="PAE87443.1"/>
    </source>
</evidence>
<gene>
    <name evidence="15" type="ORF">CHH72_18475</name>
</gene>
<evidence type="ECO:0000256" key="11">
    <source>
        <dbReference type="ARBA" id="ARBA00031158"/>
    </source>
</evidence>
<evidence type="ECO:0000256" key="3">
    <source>
        <dbReference type="ARBA" id="ARBA00007588"/>
    </source>
</evidence>
<reference evidence="15 16" key="1">
    <citation type="submission" date="2017-07" db="EMBL/GenBank/DDBJ databases">
        <title>Isolation and whole genome analysis of endospore-forming bacteria from heroin.</title>
        <authorList>
            <person name="Kalinowski J."/>
            <person name="Ahrens B."/>
            <person name="Al-Dilaimi A."/>
            <person name="Winkler A."/>
            <person name="Wibberg D."/>
            <person name="Schleenbecker U."/>
            <person name="Ruckert C."/>
            <person name="Wolfel R."/>
            <person name="Grass G."/>
        </authorList>
    </citation>
    <scope>NUCLEOTIDE SEQUENCE [LARGE SCALE GENOMIC DNA]</scope>
    <source>
        <strain evidence="15 16">7539</strain>
    </source>
</reference>
<evidence type="ECO:0000256" key="13">
    <source>
        <dbReference type="ARBA" id="ARBA00032738"/>
    </source>
</evidence>
<evidence type="ECO:0000256" key="14">
    <source>
        <dbReference type="ARBA" id="ARBA00048407"/>
    </source>
</evidence>
<sequence length="434" mass="49254">MEDMFDVVGVGIGPYNLGLAAMIAESTDIKAAFFDENDVFLWHPGMLLDGTDLQVPFLADLITLANPQSRYTFLNYAHAEKRLMSFYFFNRFDIPRMEYNAYCQWVAGQLSNCHFGTKVLEVQYEAEKEAYRVVLLAAGIEKTVYATHIVVGTGSVPLLPGSLEKACNEDIIHSSDYRFYEKDIKEARSVTVIGSGQSAAEIFYSLLQNQPNHHYTLNWFTRSPGFFQLEESKIGQELFSPDFVSYFHELPYETRKDTLSLLGHLRNGVQAKTLHNIYDLLYHRSIAKKASPALIRANMEVTTIEKKGPRSYQVIGEQTQQRQTFAYQTEKVILATGYKPNVPRWLEAMQTELEMEGESEFKLTRNAELLFKDARKNRMFSLTNVEHALGTSATNLALSVERNARIVNELCGNEVFQVSPGSVFQQFGNEEDGS</sequence>
<evidence type="ECO:0000256" key="4">
    <source>
        <dbReference type="ARBA" id="ARBA00013076"/>
    </source>
</evidence>
<evidence type="ECO:0000256" key="6">
    <source>
        <dbReference type="ARBA" id="ARBA00022630"/>
    </source>
</evidence>
<evidence type="ECO:0000256" key="12">
    <source>
        <dbReference type="ARBA" id="ARBA00032493"/>
    </source>
</evidence>
<dbReference type="Gene3D" id="3.50.50.60">
    <property type="entry name" value="FAD/NAD(P)-binding domain"/>
    <property type="match status" value="1"/>
</dbReference>
<evidence type="ECO:0000256" key="1">
    <source>
        <dbReference type="ARBA" id="ARBA00001974"/>
    </source>
</evidence>
<dbReference type="EMBL" id="NPCC01000034">
    <property type="protein sequence ID" value="PAE87443.1"/>
    <property type="molecule type" value="Genomic_DNA"/>
</dbReference>
<dbReference type="InterPro" id="IPR036188">
    <property type="entry name" value="FAD/NAD-bd_sf"/>
</dbReference>
<dbReference type="RefSeq" id="WP_011246131.1">
    <property type="nucleotide sequence ID" value="NZ_BOQS01000021.1"/>
</dbReference>
<evidence type="ECO:0000256" key="7">
    <source>
        <dbReference type="ARBA" id="ARBA00022827"/>
    </source>
</evidence>
<dbReference type="OMA" id="YHGNTNY"/>
<accession>A0A268NVB2</accession>
<dbReference type="Pfam" id="PF13434">
    <property type="entry name" value="Lys_Orn_oxgnase"/>
    <property type="match status" value="1"/>
</dbReference>
<evidence type="ECO:0000256" key="2">
    <source>
        <dbReference type="ARBA" id="ARBA00004924"/>
    </source>
</evidence>
<organism evidence="15 16">
    <name type="scientific">Shouchella clausii</name>
    <name type="common">Alkalihalobacillus clausii</name>
    <dbReference type="NCBI Taxonomy" id="79880"/>
    <lineage>
        <taxon>Bacteria</taxon>
        <taxon>Bacillati</taxon>
        <taxon>Bacillota</taxon>
        <taxon>Bacilli</taxon>
        <taxon>Bacillales</taxon>
        <taxon>Bacillaceae</taxon>
        <taxon>Shouchella</taxon>
    </lineage>
</organism>
<comment type="similarity">
    <text evidence="3">Belongs to the lysine N(6)-hydroxylase/L-ornithine N(5)-oxygenase family.</text>
</comment>
<comment type="catalytic activity">
    <reaction evidence="14">
        <text>L-lysine + NADPH + O2 = N(6)-hydroxy-L-lysine + NADP(+) + H2O</text>
        <dbReference type="Rhea" id="RHEA:23228"/>
        <dbReference type="ChEBI" id="CHEBI:15377"/>
        <dbReference type="ChEBI" id="CHEBI:15379"/>
        <dbReference type="ChEBI" id="CHEBI:32551"/>
        <dbReference type="ChEBI" id="CHEBI:57783"/>
        <dbReference type="ChEBI" id="CHEBI:57820"/>
        <dbReference type="ChEBI" id="CHEBI:58349"/>
        <dbReference type="EC" id="1.14.13.59"/>
    </reaction>
</comment>
<protein>
    <recommendedName>
        <fullName evidence="5">L-lysine N6-monooxygenase MbtG</fullName>
        <ecNumber evidence="4">1.14.13.59</ecNumber>
    </recommendedName>
    <alternativeName>
        <fullName evidence="13">Lysine 6-N-hydroxylase</fullName>
    </alternativeName>
    <alternativeName>
        <fullName evidence="12">Lysine N6-hydroxylase</fullName>
    </alternativeName>
    <alternativeName>
        <fullName evidence="10">Lysine-N-oxygenase</fullName>
    </alternativeName>
    <alternativeName>
        <fullName evidence="11">Mycobactin synthase protein G</fullName>
    </alternativeName>
</protein>
<dbReference type="Proteomes" id="UP000216207">
    <property type="component" value="Unassembled WGS sequence"/>
</dbReference>
<dbReference type="PANTHER" id="PTHR42802:SF1">
    <property type="entry name" value="L-ORNITHINE N(5)-MONOOXYGENASE"/>
    <property type="match status" value="1"/>
</dbReference>
<proteinExistence type="inferred from homology"/>
<evidence type="ECO:0000256" key="10">
    <source>
        <dbReference type="ARBA" id="ARBA00029939"/>
    </source>
</evidence>
<keyword evidence="6" id="KW-0285">Flavoprotein</keyword>
<dbReference type="EC" id="1.14.13.59" evidence="4"/>
<evidence type="ECO:0000313" key="16">
    <source>
        <dbReference type="Proteomes" id="UP000216207"/>
    </source>
</evidence>
<evidence type="ECO:0000256" key="5">
    <source>
        <dbReference type="ARBA" id="ARBA00016406"/>
    </source>
</evidence>
<dbReference type="GO" id="GO:0047091">
    <property type="term" value="F:L-lysine 6-monooxygenase (NADPH) activity"/>
    <property type="evidence" value="ECO:0007669"/>
    <property type="project" value="UniProtKB-EC"/>
</dbReference>
<comment type="cofactor">
    <cofactor evidence="1">
        <name>FAD</name>
        <dbReference type="ChEBI" id="CHEBI:57692"/>
    </cofactor>
</comment>
<keyword evidence="8" id="KW-0521">NADP</keyword>
<evidence type="ECO:0000256" key="8">
    <source>
        <dbReference type="ARBA" id="ARBA00022857"/>
    </source>
</evidence>
<comment type="pathway">
    <text evidence="2">Siderophore biosynthesis.</text>
</comment>
<dbReference type="InterPro" id="IPR025700">
    <property type="entry name" value="Lys/Orn_oxygenase"/>
</dbReference>
<evidence type="ECO:0000256" key="9">
    <source>
        <dbReference type="ARBA" id="ARBA00023002"/>
    </source>
</evidence>
<dbReference type="AlphaFoldDB" id="A0A268NVB2"/>
<keyword evidence="15" id="KW-0503">Monooxygenase</keyword>